<accession>A0AA40CG60</accession>
<sequence>MQASEITWGEAATRRAAVLARVAPKTLLPSQFTREIVEEMMQELQKKYSSRRTTKWFVKMQGVLTHMRTFSEAITIFTQSDPIVSSLVWGSVKLIIDAASTLSHTLHTVIGMLESMSRAMPRFEEYMKLYSGSQRLQDALLRIYCGYLDFCASAVKFFSVNIIVHISRSFFFSGSLTIQFKNVIEEITSASRDFGEEAQLAHVVNTKSQLIDIREALDYQPLRQYATSLFSVPWARNDRFLGREQDLQALAQHLEPNDGSRQRSCVLHGMAGVGKTQAALEFCYRQKSTFSYIIWLPSQREAVLADMFSKITRLVRGPVSPGENATTVVDSSPDVDASHLWLCQNTLRSLQSHVDPTCNSATFHYEKPPHSAFDVSLNTLSSAAMGVLQVISMLSPDAIPESLLLGELEDPSLRFGGYADKFQQVDYLLFFLFAAKKFRRDIRTPLIRRHLVDFHEPMALGDSHSYSIHRQLQKKVINSLSEEYTACQLAFDRSVALVKLVFPPLSEFMVPVPKDLMLYKKSIAQAIRLDEVFRICSKASHPLVGGLAFAELLVSAGYYLFEARLGAPGLMILSTAEDICTTSAADTPDYPSSARSLEKSEKTQASTSSRWIKLRATALQISWAIMITSNGWAWRKKCTKHIMKVLELRKAYATADYGEDTYIGRVLLANALNDMACQLLDNAEFDAAEAHLAASIKMKEDLSCERSMPPYQFAEHKKNMALVRLGQKKEQEAVVFSKEAIAFLSKEEGEDGVYSIFLFTHGICLANAGCLPAALSVLQKSHKLRAASFGSAGIHTLHNLYAIAFVQYRMGLHSEARHNIEKCRLSQEDACWPTECGLRADYLLSLIKDQRGATRAALLERLQTTLNEYSPEILSGRDISSLSDLDHAFLFDFIVPIEAGRFAAPRQLIAAPGP</sequence>
<dbReference type="Pfam" id="PF25000">
    <property type="entry name" value="DUF7779"/>
    <property type="match status" value="1"/>
</dbReference>
<feature type="domain" description="DUF7779" evidence="3">
    <location>
        <begin position="376"/>
        <end position="483"/>
    </location>
</feature>
<evidence type="ECO:0000259" key="1">
    <source>
        <dbReference type="Pfam" id="PF13191"/>
    </source>
</evidence>
<evidence type="ECO:0000259" key="3">
    <source>
        <dbReference type="Pfam" id="PF25000"/>
    </source>
</evidence>
<dbReference type="Gene3D" id="1.25.40.10">
    <property type="entry name" value="Tetratricopeptide repeat domain"/>
    <property type="match status" value="1"/>
</dbReference>
<dbReference type="EMBL" id="JAULSR010000001">
    <property type="protein sequence ID" value="KAK0636139.1"/>
    <property type="molecule type" value="Genomic_DNA"/>
</dbReference>
<keyword evidence="5" id="KW-1185">Reference proteome</keyword>
<dbReference type="Pfam" id="PF24809">
    <property type="entry name" value="DUF7708"/>
    <property type="match status" value="1"/>
</dbReference>
<name>A0AA40CG60_9PEZI</name>
<reference evidence="4" key="1">
    <citation type="submission" date="2023-06" db="EMBL/GenBank/DDBJ databases">
        <title>Genome-scale phylogeny and comparative genomics of the fungal order Sordariales.</title>
        <authorList>
            <consortium name="Lawrence Berkeley National Laboratory"/>
            <person name="Hensen N."/>
            <person name="Bonometti L."/>
            <person name="Westerberg I."/>
            <person name="Brannstrom I.O."/>
            <person name="Guillou S."/>
            <person name="Cros-Aarteil S."/>
            <person name="Calhoun S."/>
            <person name="Haridas S."/>
            <person name="Kuo A."/>
            <person name="Mondo S."/>
            <person name="Pangilinan J."/>
            <person name="Riley R."/>
            <person name="LaButti K."/>
            <person name="Andreopoulos B."/>
            <person name="Lipzen A."/>
            <person name="Chen C."/>
            <person name="Yanf M."/>
            <person name="Daum C."/>
            <person name="Ng V."/>
            <person name="Clum A."/>
            <person name="Steindorff A."/>
            <person name="Ohm R."/>
            <person name="Martin F."/>
            <person name="Silar P."/>
            <person name="Natvig D."/>
            <person name="Lalanne C."/>
            <person name="Gautier V."/>
            <person name="Ament-velasquez S.L."/>
            <person name="Kruys A."/>
            <person name="Hutchinson M.I."/>
            <person name="Powell A.J."/>
            <person name="Barry K."/>
            <person name="Miller A.N."/>
            <person name="Grigoriev I.V."/>
            <person name="Debuchy R."/>
            <person name="Gladieux P."/>
            <person name="Thoren M.H."/>
            <person name="Johannesson H."/>
        </authorList>
    </citation>
    <scope>NUCLEOTIDE SEQUENCE</scope>
    <source>
        <strain evidence="4">SMH3391-2</strain>
    </source>
</reference>
<evidence type="ECO:0000313" key="4">
    <source>
        <dbReference type="EMBL" id="KAK0636139.1"/>
    </source>
</evidence>
<dbReference type="Proteomes" id="UP001174934">
    <property type="component" value="Unassembled WGS sequence"/>
</dbReference>
<dbReference type="Gene3D" id="3.40.50.300">
    <property type="entry name" value="P-loop containing nucleotide triphosphate hydrolases"/>
    <property type="match status" value="1"/>
</dbReference>
<dbReference type="AlphaFoldDB" id="A0AA40CG60"/>
<comment type="caution">
    <text evidence="4">The sequence shown here is derived from an EMBL/GenBank/DDBJ whole genome shotgun (WGS) entry which is preliminary data.</text>
</comment>
<evidence type="ECO:0000313" key="5">
    <source>
        <dbReference type="Proteomes" id="UP001174934"/>
    </source>
</evidence>
<dbReference type="Pfam" id="PF13191">
    <property type="entry name" value="AAA_16"/>
    <property type="match status" value="1"/>
</dbReference>
<dbReference type="InterPro" id="IPR056681">
    <property type="entry name" value="DUF7779"/>
</dbReference>
<feature type="domain" description="DUF7708" evidence="2">
    <location>
        <begin position="66"/>
        <end position="203"/>
    </location>
</feature>
<protein>
    <recommendedName>
        <fullName evidence="6">NB-ARC domain-containing protein</fullName>
    </recommendedName>
</protein>
<evidence type="ECO:0000259" key="2">
    <source>
        <dbReference type="Pfam" id="PF24809"/>
    </source>
</evidence>
<dbReference type="InterPro" id="IPR027417">
    <property type="entry name" value="P-loop_NTPase"/>
</dbReference>
<dbReference type="SUPFAM" id="SSF48452">
    <property type="entry name" value="TPR-like"/>
    <property type="match status" value="1"/>
</dbReference>
<organism evidence="4 5">
    <name type="scientific">Bombardia bombarda</name>
    <dbReference type="NCBI Taxonomy" id="252184"/>
    <lineage>
        <taxon>Eukaryota</taxon>
        <taxon>Fungi</taxon>
        <taxon>Dikarya</taxon>
        <taxon>Ascomycota</taxon>
        <taxon>Pezizomycotina</taxon>
        <taxon>Sordariomycetes</taxon>
        <taxon>Sordariomycetidae</taxon>
        <taxon>Sordariales</taxon>
        <taxon>Lasiosphaeriaceae</taxon>
        <taxon>Bombardia</taxon>
    </lineage>
</organism>
<gene>
    <name evidence="4" type="ORF">B0T17DRAFT_503618</name>
</gene>
<dbReference type="InterPro" id="IPR041664">
    <property type="entry name" value="AAA_16"/>
</dbReference>
<dbReference type="InterPro" id="IPR011990">
    <property type="entry name" value="TPR-like_helical_dom_sf"/>
</dbReference>
<dbReference type="InterPro" id="IPR056125">
    <property type="entry name" value="DUF7708"/>
</dbReference>
<evidence type="ECO:0008006" key="6">
    <source>
        <dbReference type="Google" id="ProtNLM"/>
    </source>
</evidence>
<proteinExistence type="predicted"/>
<dbReference type="SUPFAM" id="SSF52540">
    <property type="entry name" value="P-loop containing nucleoside triphosphate hydrolases"/>
    <property type="match status" value="1"/>
</dbReference>
<feature type="domain" description="Orc1-like AAA ATPase" evidence="1">
    <location>
        <begin position="239"/>
        <end position="303"/>
    </location>
</feature>